<feature type="domain" description="Toxin VasX N-terminal region" evidence="2">
    <location>
        <begin position="19"/>
        <end position="208"/>
    </location>
</feature>
<dbReference type="CDD" id="cd20706">
    <property type="entry name" value="MIX_II"/>
    <property type="match status" value="1"/>
</dbReference>
<keyword evidence="1" id="KW-1133">Transmembrane helix</keyword>
<evidence type="ECO:0000313" key="3">
    <source>
        <dbReference type="EMBL" id="ACV27107.1"/>
    </source>
</evidence>
<sequence length="952" mass="107580">MGREQFSATQSATDPILPCEKGIRPIFPTRFAIKPSVLNELSKSPRAICQESSIINTGDHELRRIRQGYVYIFVPNQIEDEDSRTETSNGYWMVFRYQTQLDDFNSHVLEDYGSIPFSIRNPDTDPYVGLDYSFRQYSWLDGYAAGRWGFNDSKIYPYVYVPKQVTKIEIAYSEHRWPAKFFERAEVDASFRKTLMVPIDLAPQRTDFSMPMSELEHHVVDFKKDLFSDISFIPNYADAHTGIFPQDSEDVLSGIKELECARIIALHDPIGRVLDINERIHKNDNERTIYNAEYQYPLVTARAVEQIYDVVDDANYLKKFFNDDIVQDQSMWRSYINQSEEFDAVANNLYATHKQSVAHKMDYSIHHQLKQTLELISGTGDEYDCELLVYCTGLLSQLYEGVGNSVQGSQYLEATISKREQGNKAVANIYEGLISQWAKVALAVKVGAQERLSYSLKAFEAFDSFLLVNGPEFAKLRLHYNNPNFMSVLNELYDVKGFSKRPLTIDDVKKVFESGFIPDTSHVDAASANFSQRGGAASIEAQQGITVSSGNRTSTVDMTYIQLEGELVPAAGFDKRAGEVGVSQQKLAGLSVFLNLYSAFDILENRDKSSAGTTLGRIGENFYINLIVAVGSSVNDVYECRRVFANGQFRQIASKSIVNNVYKEFNKSGLLTRSGVNVSRARAGAISGAQVSKFAGKALGIAGILLTSFMAYDGFRTDRKAKGWGNALAAVGSVALMLTTVLGPVGAIVGVILVITGIILEYFGTLNPIEDWAYNCFWGKSDYYWGEGKDRAKLDRLIKESTILAYPDKASYQTMLDHFNKEMKSFENLFLGIKVQNISRKGRQFEVVLPRTPVAASQFTLNIRVREELVLLSMDRHGGETVRQVHLAKQYQYQPGSRIVIVDLSQQAWKNLPVVKVDIEYIDPDGKKFMLNDHQIFKSDQSFWMWKHEYER</sequence>
<dbReference type="Proteomes" id="UP000001231">
    <property type="component" value="Chromosome"/>
</dbReference>
<proteinExistence type="predicted"/>
<name>C7RCW5_KANKD</name>
<dbReference type="AlphaFoldDB" id="C7RCW5"/>
<dbReference type="eggNOG" id="ENOG502ZA94">
    <property type="taxonomic scope" value="Bacteria"/>
</dbReference>
<dbReference type="OrthoDB" id="7877428at2"/>
<dbReference type="Pfam" id="PF20249">
    <property type="entry name" value="VasX_N"/>
    <property type="match status" value="1"/>
</dbReference>
<dbReference type="InParanoid" id="C7RCW5"/>
<feature type="transmembrane region" description="Helical" evidence="1">
    <location>
        <begin position="727"/>
        <end position="760"/>
    </location>
</feature>
<evidence type="ECO:0000259" key="2">
    <source>
        <dbReference type="Pfam" id="PF20249"/>
    </source>
</evidence>
<evidence type="ECO:0000256" key="1">
    <source>
        <dbReference type="SAM" id="Phobius"/>
    </source>
</evidence>
<dbReference type="EMBL" id="CP001707">
    <property type="protein sequence ID" value="ACV27107.1"/>
    <property type="molecule type" value="Genomic_DNA"/>
</dbReference>
<reference evidence="3 4" key="1">
    <citation type="journal article" date="2009" name="Stand. Genomic Sci.">
        <title>Complete genome sequence of Kangiella koreensis type strain (SW-125).</title>
        <authorList>
            <person name="Han C."/>
            <person name="Sikorski J."/>
            <person name="Lapidus A."/>
            <person name="Nolan M."/>
            <person name="Glavina Del Rio T."/>
            <person name="Tice H."/>
            <person name="Cheng J.F."/>
            <person name="Lucas S."/>
            <person name="Chen F."/>
            <person name="Copeland A."/>
            <person name="Ivanova N."/>
            <person name="Mavromatis K."/>
            <person name="Ovchinnikova G."/>
            <person name="Pati A."/>
            <person name="Bruce D."/>
            <person name="Goodwin L."/>
            <person name="Pitluck S."/>
            <person name="Chen A."/>
            <person name="Palaniappan K."/>
            <person name="Land M."/>
            <person name="Hauser L."/>
            <person name="Chang Y.J."/>
            <person name="Jeffries C.D."/>
            <person name="Chain P."/>
            <person name="Saunders E."/>
            <person name="Brettin T."/>
            <person name="Goker M."/>
            <person name="Tindall B.J."/>
            <person name="Bristow J."/>
            <person name="Eisen J.A."/>
            <person name="Markowitz V."/>
            <person name="Hugenholtz P."/>
            <person name="Kyrpides N.C."/>
            <person name="Klenk H.P."/>
            <person name="Detter J.C."/>
        </authorList>
    </citation>
    <scope>NUCLEOTIDE SEQUENCE [LARGE SCALE GENOMIC DNA]</scope>
    <source>
        <strain evidence="4">DSM 16069 / KCTC 12182 / SW-125</strain>
    </source>
</reference>
<feature type="transmembrane region" description="Helical" evidence="1">
    <location>
        <begin position="694"/>
        <end position="715"/>
    </location>
</feature>
<dbReference type="KEGG" id="kko:Kkor_1695"/>
<keyword evidence="4" id="KW-1185">Reference proteome</keyword>
<keyword evidence="1" id="KW-0472">Membrane</keyword>
<accession>C7RCW5</accession>
<dbReference type="STRING" id="523791.Kkor_1695"/>
<dbReference type="InterPro" id="IPR046864">
    <property type="entry name" value="VasX_N"/>
</dbReference>
<organism evidence="3 4">
    <name type="scientific">Kangiella koreensis (strain DSM 16069 / JCM 12317 / KCTC 12182 / SW-125)</name>
    <dbReference type="NCBI Taxonomy" id="523791"/>
    <lineage>
        <taxon>Bacteria</taxon>
        <taxon>Pseudomonadati</taxon>
        <taxon>Pseudomonadota</taxon>
        <taxon>Gammaproteobacteria</taxon>
        <taxon>Kangiellales</taxon>
        <taxon>Kangiellaceae</taxon>
        <taxon>Kangiella</taxon>
    </lineage>
</organism>
<protein>
    <recommendedName>
        <fullName evidence="2">Toxin VasX N-terminal region domain-containing protein</fullName>
    </recommendedName>
</protein>
<evidence type="ECO:0000313" key="4">
    <source>
        <dbReference type="Proteomes" id="UP000001231"/>
    </source>
</evidence>
<keyword evidence="1" id="KW-0812">Transmembrane</keyword>
<gene>
    <name evidence="3" type="ordered locus">Kkor_1695</name>
</gene>
<dbReference type="RefSeq" id="WP_015780713.1">
    <property type="nucleotide sequence ID" value="NC_013166.1"/>
</dbReference>
<dbReference type="HOGENOM" id="CLU_012091_0_0_6"/>